<feature type="non-terminal residue" evidence="1">
    <location>
        <position position="1"/>
    </location>
</feature>
<sequence length="47" mass="5261">TGEFFSLAKSNIVQGPPYVMLAKGDDEWLCSEEHYYTRFDVTGGSDV</sequence>
<dbReference type="AlphaFoldDB" id="A0A0F0CLF7"/>
<evidence type="ECO:0000313" key="1">
    <source>
        <dbReference type="EMBL" id="KJJ84092.1"/>
    </source>
</evidence>
<dbReference type="EMBL" id="JYNY01000404">
    <property type="protein sequence ID" value="KJJ84092.1"/>
    <property type="molecule type" value="Genomic_DNA"/>
</dbReference>
<accession>A0A0F0CLF7</accession>
<reference evidence="1 2" key="1">
    <citation type="submission" date="2015-02" db="EMBL/GenBank/DDBJ databases">
        <title>Single-cell genomics of uncultivated deep-branching MTB reveals a conserved set of magnetosome genes.</title>
        <authorList>
            <person name="Kolinko S."/>
            <person name="Richter M."/>
            <person name="Glockner F.O."/>
            <person name="Brachmann A."/>
            <person name="Schuler D."/>
        </authorList>
    </citation>
    <scope>NUCLEOTIDE SEQUENCE [LARGE SCALE GENOMIC DNA]</scope>
    <source>
        <strain evidence="1">SKK-01</strain>
    </source>
</reference>
<evidence type="ECO:0000313" key="2">
    <source>
        <dbReference type="Proteomes" id="UP000033428"/>
    </source>
</evidence>
<dbReference type="Proteomes" id="UP000033428">
    <property type="component" value="Unassembled WGS sequence"/>
</dbReference>
<name>A0A0F0CLF7_9BACT</name>
<keyword evidence="2" id="KW-1185">Reference proteome</keyword>
<gene>
    <name evidence="1" type="ORF">OMAG_002040</name>
</gene>
<proteinExistence type="predicted"/>
<comment type="caution">
    <text evidence="1">The sequence shown here is derived from an EMBL/GenBank/DDBJ whole genome shotgun (WGS) entry which is preliminary data.</text>
</comment>
<protein>
    <submittedName>
        <fullName evidence="1">Uncharacterized protein</fullName>
    </submittedName>
</protein>
<organism evidence="1 2">
    <name type="scientific">Candidatus Omnitrophus magneticus</name>
    <dbReference type="NCBI Taxonomy" id="1609969"/>
    <lineage>
        <taxon>Bacteria</taxon>
        <taxon>Pseudomonadati</taxon>
        <taxon>Candidatus Omnitrophota</taxon>
        <taxon>Candidatus Omnitrophus</taxon>
    </lineage>
</organism>